<evidence type="ECO:0000313" key="1">
    <source>
        <dbReference type="EMBL" id="MCI33874.1"/>
    </source>
</evidence>
<dbReference type="EMBL" id="LXQA010208271">
    <property type="protein sequence ID" value="MCI33874.1"/>
    <property type="molecule type" value="Genomic_DNA"/>
</dbReference>
<evidence type="ECO:0000313" key="2">
    <source>
        <dbReference type="Proteomes" id="UP000265520"/>
    </source>
</evidence>
<keyword evidence="2" id="KW-1185">Reference proteome</keyword>
<dbReference type="AlphaFoldDB" id="A0A392RCX6"/>
<accession>A0A392RCX6</accession>
<name>A0A392RCX6_9FABA</name>
<organism evidence="1 2">
    <name type="scientific">Trifolium medium</name>
    <dbReference type="NCBI Taxonomy" id="97028"/>
    <lineage>
        <taxon>Eukaryota</taxon>
        <taxon>Viridiplantae</taxon>
        <taxon>Streptophyta</taxon>
        <taxon>Embryophyta</taxon>
        <taxon>Tracheophyta</taxon>
        <taxon>Spermatophyta</taxon>
        <taxon>Magnoliopsida</taxon>
        <taxon>eudicotyledons</taxon>
        <taxon>Gunneridae</taxon>
        <taxon>Pentapetalae</taxon>
        <taxon>rosids</taxon>
        <taxon>fabids</taxon>
        <taxon>Fabales</taxon>
        <taxon>Fabaceae</taxon>
        <taxon>Papilionoideae</taxon>
        <taxon>50 kb inversion clade</taxon>
        <taxon>NPAAA clade</taxon>
        <taxon>Hologalegina</taxon>
        <taxon>IRL clade</taxon>
        <taxon>Trifolieae</taxon>
        <taxon>Trifolium</taxon>
    </lineage>
</organism>
<protein>
    <submittedName>
        <fullName evidence="1">Uncharacterized protein</fullName>
    </submittedName>
</protein>
<reference evidence="1 2" key="1">
    <citation type="journal article" date="2018" name="Front. Plant Sci.">
        <title>Red Clover (Trifolium pratense) and Zigzag Clover (T. medium) - A Picture of Genomic Similarities and Differences.</title>
        <authorList>
            <person name="Dluhosova J."/>
            <person name="Istvanek J."/>
            <person name="Nedelnik J."/>
            <person name="Repkova J."/>
        </authorList>
    </citation>
    <scope>NUCLEOTIDE SEQUENCE [LARGE SCALE GENOMIC DNA]</scope>
    <source>
        <strain evidence="2">cv. 10/8</strain>
        <tissue evidence="1">Leaf</tissue>
    </source>
</reference>
<comment type="caution">
    <text evidence="1">The sequence shown here is derived from an EMBL/GenBank/DDBJ whole genome shotgun (WGS) entry which is preliminary data.</text>
</comment>
<proteinExistence type="predicted"/>
<feature type="non-terminal residue" evidence="1">
    <location>
        <position position="54"/>
    </location>
</feature>
<sequence length="54" mass="6114">MARRANPSCAKRNCLKLPFNYLIQLRDAPTRAARRATSRSVPCYYSMTGATRHA</sequence>
<dbReference type="Proteomes" id="UP000265520">
    <property type="component" value="Unassembled WGS sequence"/>
</dbReference>